<name>A0ABX0NRK7_9BURK</name>
<gene>
    <name evidence="2" type="ORF">F2P45_11005</name>
</gene>
<keyword evidence="3" id="KW-1185">Reference proteome</keyword>
<evidence type="ECO:0000313" key="3">
    <source>
        <dbReference type="Proteomes" id="UP000609726"/>
    </source>
</evidence>
<sequence length="159" mass="17195">MRCKAPDATQCEHCKRRATPQCASDGRQKSQLSLVVAGSGHGLVPPSPERPPNDGDQVGGHATMPGATTVCESPARSMRCMEPLPLPLPHRARRQFFLTGAEAALAHRAARYACASIASVMCRYPAIRTDFRARPERSADPAVQAIRAGCVCRHTLRPR</sequence>
<feature type="region of interest" description="Disordered" evidence="1">
    <location>
        <begin position="1"/>
        <end position="66"/>
    </location>
</feature>
<accession>A0ABX0NRK7</accession>
<comment type="caution">
    <text evidence="2">The sequence shown here is derived from an EMBL/GenBank/DDBJ whole genome shotgun (WGS) entry which is preliminary data.</text>
</comment>
<evidence type="ECO:0000256" key="1">
    <source>
        <dbReference type="SAM" id="MobiDB-lite"/>
    </source>
</evidence>
<dbReference type="EMBL" id="WHJH01000009">
    <property type="protein sequence ID" value="NHZ89538.1"/>
    <property type="molecule type" value="Genomic_DNA"/>
</dbReference>
<evidence type="ECO:0000313" key="2">
    <source>
        <dbReference type="EMBL" id="NHZ89538.1"/>
    </source>
</evidence>
<reference evidence="2 3" key="1">
    <citation type="submission" date="2019-10" db="EMBL/GenBank/DDBJ databases">
        <title>Taxonomy of Antarctic Massilia spp.: description of Massilia rubra sp. nov., Massilia aquatica sp. nov., Massilia mucilaginosa sp. nov., Massilia frigida sp. nov. isolated from streams, lakes and regoliths.</title>
        <authorList>
            <person name="Holochova P."/>
            <person name="Sedlacek I."/>
            <person name="Kralova S."/>
            <person name="Maslanova I."/>
            <person name="Busse H.-J."/>
            <person name="Stankova E."/>
            <person name="Vrbovska V."/>
            <person name="Kovarovic V."/>
            <person name="Bartak M."/>
            <person name="Svec P."/>
            <person name="Pantucek R."/>
        </authorList>
    </citation>
    <scope>NUCLEOTIDE SEQUENCE [LARGE SCALE GENOMIC DNA]</scope>
    <source>
        <strain evidence="2 3">CCM 8733</strain>
    </source>
</reference>
<organism evidence="2 3">
    <name type="scientific">Massilia mucilaginosa</name>
    <dbReference type="NCBI Taxonomy" id="2609282"/>
    <lineage>
        <taxon>Bacteria</taxon>
        <taxon>Pseudomonadati</taxon>
        <taxon>Pseudomonadota</taxon>
        <taxon>Betaproteobacteria</taxon>
        <taxon>Burkholderiales</taxon>
        <taxon>Oxalobacteraceae</taxon>
        <taxon>Telluria group</taxon>
        <taxon>Massilia</taxon>
    </lineage>
</organism>
<dbReference type="Proteomes" id="UP000609726">
    <property type="component" value="Unassembled WGS sequence"/>
</dbReference>
<protein>
    <submittedName>
        <fullName evidence="2">Uncharacterized protein</fullName>
    </submittedName>
</protein>
<proteinExistence type="predicted"/>